<dbReference type="OrthoDB" id="4850648at2759"/>
<accession>A0A4Q2DI69</accession>
<dbReference type="AlphaFoldDB" id="A0A4Q2DI69"/>
<evidence type="ECO:0000313" key="1">
    <source>
        <dbReference type="EMBL" id="RXW18832.1"/>
    </source>
</evidence>
<dbReference type="Proteomes" id="UP000290288">
    <property type="component" value="Unassembled WGS sequence"/>
</dbReference>
<dbReference type="EMBL" id="SDEE01000238">
    <property type="protein sequence ID" value="RXW18832.1"/>
    <property type="molecule type" value="Genomic_DNA"/>
</dbReference>
<dbReference type="STRING" id="2316362.A0A4Q2DI69"/>
<proteinExistence type="predicted"/>
<gene>
    <name evidence="1" type="ORF">EST38_g7033</name>
</gene>
<keyword evidence="2" id="KW-1185">Reference proteome</keyword>
<comment type="caution">
    <text evidence="1">The sequence shown here is derived from an EMBL/GenBank/DDBJ whole genome shotgun (WGS) entry which is preliminary data.</text>
</comment>
<dbReference type="PANTHER" id="PTHR37827:SF1">
    <property type="entry name" value="HNH DOMAIN-CONTAINING PROTEIN"/>
    <property type="match status" value="1"/>
</dbReference>
<protein>
    <submittedName>
        <fullName evidence="1">Uncharacterized protein</fullName>
    </submittedName>
</protein>
<organism evidence="1 2">
    <name type="scientific">Candolleomyces aberdarensis</name>
    <dbReference type="NCBI Taxonomy" id="2316362"/>
    <lineage>
        <taxon>Eukaryota</taxon>
        <taxon>Fungi</taxon>
        <taxon>Dikarya</taxon>
        <taxon>Basidiomycota</taxon>
        <taxon>Agaricomycotina</taxon>
        <taxon>Agaricomycetes</taxon>
        <taxon>Agaricomycetidae</taxon>
        <taxon>Agaricales</taxon>
        <taxon>Agaricineae</taxon>
        <taxon>Psathyrellaceae</taxon>
        <taxon>Candolleomyces</taxon>
    </lineage>
</organism>
<reference evidence="1 2" key="1">
    <citation type="submission" date="2019-01" db="EMBL/GenBank/DDBJ databases">
        <title>Draft genome sequence of Psathyrella aberdarensis IHI B618.</title>
        <authorList>
            <person name="Buettner E."/>
            <person name="Kellner H."/>
        </authorList>
    </citation>
    <scope>NUCLEOTIDE SEQUENCE [LARGE SCALE GENOMIC DNA]</scope>
    <source>
        <strain evidence="1 2">IHI B618</strain>
    </source>
</reference>
<evidence type="ECO:0000313" key="2">
    <source>
        <dbReference type="Proteomes" id="UP000290288"/>
    </source>
</evidence>
<dbReference type="PANTHER" id="PTHR37827">
    <property type="entry name" value="TUDOR DOMAIN-CONTAINING PROTEIN"/>
    <property type="match status" value="1"/>
</dbReference>
<sequence length="177" mass="20114">MESSQYSLFKDSVASQLFKDPEFKTAADELDEFASYLAAEAWPIVPERYQSATFEERNSVEDGVHSISLDAISPSFVDTLISYGQAEDTDDAVKFLRKALESYIEQATAPPPIWGSTRTKECEICERDVPLTYHHLIPKSTHAKVLKKGWHPESMLNKVAWLCRCVAARLYRPLRIK</sequence>
<name>A0A4Q2DI69_9AGAR</name>